<keyword evidence="2" id="KW-0433">Leucine-rich repeat</keyword>
<sequence length="91" mass="10131">MALVETIGVKGLGWVASPIVSRLISHGFSYVGMDVPKELSELETILLPKISLFIKSLPRSSTNNIPELKPWLQRLQDAYYEAEDLLDEAST</sequence>
<protein>
    <submittedName>
        <fullName evidence="7">Rust resistance-like protein RP1</fullName>
    </submittedName>
</protein>
<keyword evidence="5" id="KW-0611">Plant defense</keyword>
<dbReference type="Proteomes" id="UP001140206">
    <property type="component" value="Chromosome 3"/>
</dbReference>
<organism evidence="7 8">
    <name type="scientific">Rhynchospora pubera</name>
    <dbReference type="NCBI Taxonomy" id="906938"/>
    <lineage>
        <taxon>Eukaryota</taxon>
        <taxon>Viridiplantae</taxon>
        <taxon>Streptophyta</taxon>
        <taxon>Embryophyta</taxon>
        <taxon>Tracheophyta</taxon>
        <taxon>Spermatophyta</taxon>
        <taxon>Magnoliopsida</taxon>
        <taxon>Liliopsida</taxon>
        <taxon>Poales</taxon>
        <taxon>Cyperaceae</taxon>
        <taxon>Cyperoideae</taxon>
        <taxon>Rhynchosporeae</taxon>
        <taxon>Rhynchospora</taxon>
    </lineage>
</organism>
<dbReference type="Pfam" id="PF18052">
    <property type="entry name" value="Rx_N"/>
    <property type="match status" value="1"/>
</dbReference>
<evidence type="ECO:0000313" key="7">
    <source>
        <dbReference type="EMBL" id="KAJ4772495.1"/>
    </source>
</evidence>
<keyword evidence="8" id="KW-1185">Reference proteome</keyword>
<evidence type="ECO:0000256" key="2">
    <source>
        <dbReference type="ARBA" id="ARBA00022614"/>
    </source>
</evidence>
<comment type="caution">
    <text evidence="7">The sequence shown here is derived from an EMBL/GenBank/DDBJ whole genome shotgun (WGS) entry which is preliminary data.</text>
</comment>
<dbReference type="AlphaFoldDB" id="A0AAV8DWY5"/>
<evidence type="ECO:0000313" key="8">
    <source>
        <dbReference type="Proteomes" id="UP001140206"/>
    </source>
</evidence>
<proteinExistence type="inferred from homology"/>
<dbReference type="GO" id="GO:0006952">
    <property type="term" value="P:defense response"/>
    <property type="evidence" value="ECO:0007669"/>
    <property type="project" value="UniProtKB-KW"/>
</dbReference>
<evidence type="ECO:0000256" key="4">
    <source>
        <dbReference type="ARBA" id="ARBA00022741"/>
    </source>
</evidence>
<dbReference type="InterPro" id="IPR041118">
    <property type="entry name" value="Rx_N"/>
</dbReference>
<feature type="domain" description="Disease resistance N-terminal" evidence="6">
    <location>
        <begin position="33"/>
        <end position="90"/>
    </location>
</feature>
<evidence type="ECO:0000256" key="5">
    <source>
        <dbReference type="ARBA" id="ARBA00022821"/>
    </source>
</evidence>
<accession>A0AAV8DWY5</accession>
<comment type="similarity">
    <text evidence="1">Belongs to the disease resistance NB-LRR family.</text>
</comment>
<dbReference type="EMBL" id="JAMFTS010000003">
    <property type="protein sequence ID" value="KAJ4772495.1"/>
    <property type="molecule type" value="Genomic_DNA"/>
</dbReference>
<reference evidence="7" key="1">
    <citation type="submission" date="2022-08" db="EMBL/GenBank/DDBJ databases">
        <authorList>
            <person name="Marques A."/>
        </authorList>
    </citation>
    <scope>NUCLEOTIDE SEQUENCE</scope>
    <source>
        <strain evidence="7">RhyPub2mFocal</strain>
        <tissue evidence="7">Leaves</tissue>
    </source>
</reference>
<evidence type="ECO:0000256" key="3">
    <source>
        <dbReference type="ARBA" id="ARBA00022737"/>
    </source>
</evidence>
<keyword evidence="3" id="KW-0677">Repeat</keyword>
<gene>
    <name evidence="7" type="ORF">LUZ62_056752</name>
</gene>
<evidence type="ECO:0000256" key="1">
    <source>
        <dbReference type="ARBA" id="ARBA00008894"/>
    </source>
</evidence>
<evidence type="ECO:0000259" key="6">
    <source>
        <dbReference type="Pfam" id="PF18052"/>
    </source>
</evidence>
<name>A0AAV8DWY5_9POAL</name>
<dbReference type="GO" id="GO:0000166">
    <property type="term" value="F:nucleotide binding"/>
    <property type="evidence" value="ECO:0007669"/>
    <property type="project" value="UniProtKB-KW"/>
</dbReference>
<keyword evidence="4" id="KW-0547">Nucleotide-binding</keyword>